<dbReference type="EMBL" id="LPWA01000116">
    <property type="protein sequence ID" value="KUM25571.1"/>
    <property type="molecule type" value="Genomic_DNA"/>
</dbReference>
<gene>
    <name evidence="1" type="ORF">AU467_25690</name>
</gene>
<organism evidence="1 2">
    <name type="scientific">Rhizobium loti</name>
    <name type="common">Mesorhizobium loti</name>
    <dbReference type="NCBI Taxonomy" id="381"/>
    <lineage>
        <taxon>Bacteria</taxon>
        <taxon>Pseudomonadati</taxon>
        <taxon>Pseudomonadota</taxon>
        <taxon>Alphaproteobacteria</taxon>
        <taxon>Hyphomicrobiales</taxon>
        <taxon>Phyllobacteriaceae</taxon>
        <taxon>Mesorhizobium</taxon>
    </lineage>
</organism>
<accession>A0A101KR85</accession>
<proteinExistence type="predicted"/>
<comment type="caution">
    <text evidence="1">The sequence shown here is derived from an EMBL/GenBank/DDBJ whole genome shotgun (WGS) entry which is preliminary data.</text>
</comment>
<sequence length="66" mass="7562">MPAREEKTVSMLYGADLKPGLYKLRAWLACTPPRDLRRLNAELRIKGPNDMNLRAISDADLLHQEK</sequence>
<reference evidence="1 2" key="1">
    <citation type="submission" date="2015-12" db="EMBL/GenBank/DDBJ databases">
        <title>Draft genome sequence of Mesorhizobium sp. UFLA 01-765, a multitolerant efficient symbiont and plant-growth promoting strain isolated from Zn-mining soil using Leucaena leucocephala as a trap plant.</title>
        <authorList>
            <person name="Rangel W.M."/>
            <person name="Thijs S."/>
            <person name="Longatti S.M."/>
            <person name="Moreira F.M."/>
            <person name="Weyens N."/>
            <person name="Vangronsveld J."/>
            <person name="Van Hamme J.D."/>
            <person name="Bottos E.M."/>
            <person name="Rineau F."/>
        </authorList>
    </citation>
    <scope>NUCLEOTIDE SEQUENCE [LARGE SCALE GENOMIC DNA]</scope>
    <source>
        <strain evidence="1 2">UFLA 01-765</strain>
    </source>
</reference>
<name>A0A101KR85_RHILI</name>
<dbReference type="Proteomes" id="UP000053176">
    <property type="component" value="Unassembled WGS sequence"/>
</dbReference>
<evidence type="ECO:0000313" key="2">
    <source>
        <dbReference type="Proteomes" id="UP000053176"/>
    </source>
</evidence>
<protein>
    <submittedName>
        <fullName evidence="1">Uncharacterized protein</fullName>
    </submittedName>
</protein>
<dbReference type="AlphaFoldDB" id="A0A101KR85"/>
<evidence type="ECO:0000313" key="1">
    <source>
        <dbReference type="EMBL" id="KUM25571.1"/>
    </source>
</evidence>